<evidence type="ECO:0000256" key="1">
    <source>
        <dbReference type="ARBA" id="ARBA00004496"/>
    </source>
</evidence>
<evidence type="ECO:0000259" key="8">
    <source>
        <dbReference type="SMART" id="SM01221"/>
    </source>
</evidence>
<evidence type="ECO:0000256" key="7">
    <source>
        <dbReference type="ARBA" id="ARBA00022954"/>
    </source>
</evidence>
<dbReference type="Pfam" id="PF07837">
    <property type="entry name" value="FTCD_N"/>
    <property type="match status" value="1"/>
</dbReference>
<comment type="pathway">
    <text evidence="2">Amino-acid degradation; L-histidine degradation into L-glutamate; L-glutamate from N-formimidoyl-L-glutamate (transferase route): step 1/1.</text>
</comment>
<dbReference type="AlphaFoldDB" id="A0A2M9CWD2"/>
<dbReference type="Pfam" id="PF02971">
    <property type="entry name" value="FTCD"/>
    <property type="match status" value="1"/>
</dbReference>
<dbReference type="Proteomes" id="UP000230000">
    <property type="component" value="Unassembled WGS sequence"/>
</dbReference>
<dbReference type="GO" id="GO:0030409">
    <property type="term" value="F:glutamate formimidoyltransferase activity"/>
    <property type="evidence" value="ECO:0007669"/>
    <property type="project" value="UniProtKB-EC"/>
</dbReference>
<keyword evidence="5 10" id="KW-0808">Transferase</keyword>
<name>A0A2M9CWD2_9BACT</name>
<dbReference type="GO" id="GO:0019556">
    <property type="term" value="P:L-histidine catabolic process to glutamate and formamide"/>
    <property type="evidence" value="ECO:0007669"/>
    <property type="project" value="UniProtKB-UniPathway"/>
</dbReference>
<dbReference type="GO" id="GO:0005542">
    <property type="term" value="F:folic acid binding"/>
    <property type="evidence" value="ECO:0007669"/>
    <property type="project" value="UniProtKB-KW"/>
</dbReference>
<dbReference type="SMART" id="SM01221">
    <property type="entry name" value="FTCD"/>
    <property type="match status" value="1"/>
</dbReference>
<sequence>MSASAQDQSIIEAVPNFSEGRDQAIIRQITDAMAFDAEGRLREGMRILHVDSGIAANRTVITLAGNPESVTEALFEGIRKATELIDMRKQQGVHPRIGATDVCPLIPLQHISMQQTVQLARKLARRVGEDLQIPVFLYEAARLKEERKRLATIRKGEFEGLGEKIRDASWKPDYGPATPHPTAGAVVIGARPFLIAFNVHLDTPDVQIAKTIAKAIRDSRGSAHSSTSNPSSVRPTGLPGLRAIGWYVEEYGLAQVSMNITDVVGTPLHLAFESVKQKAAEMGVGVKGGEIIGLVPLACLLEAGAFYAQQSGLSADTHDEETLLKLAIEQLGLHQLHPFEPRQKILEYVMQQYPDVFSLKTIPLPLAMDVAPGIYPPEE</sequence>
<dbReference type="UniPathway" id="UPA00379">
    <property type="reaction ID" value="UER00555"/>
</dbReference>
<gene>
    <name evidence="10" type="ORF">BXY57_1841</name>
</gene>
<evidence type="ECO:0000313" key="10">
    <source>
        <dbReference type="EMBL" id="PJJ76232.1"/>
    </source>
</evidence>
<dbReference type="Gene3D" id="3.30.70.670">
    <property type="entry name" value="Formiminotransferase, C-terminal subdomain"/>
    <property type="match status" value="1"/>
</dbReference>
<dbReference type="EC" id="2.1.2.5" evidence="3"/>
<evidence type="ECO:0000313" key="11">
    <source>
        <dbReference type="Proteomes" id="UP000230000"/>
    </source>
</evidence>
<dbReference type="GO" id="GO:0019557">
    <property type="term" value="P:L-histidine catabolic process to glutamate and formate"/>
    <property type="evidence" value="ECO:0007669"/>
    <property type="project" value="UniProtKB-UniPathway"/>
</dbReference>
<comment type="caution">
    <text evidence="10">The sequence shown here is derived from an EMBL/GenBank/DDBJ whole genome shotgun (WGS) entry which is preliminary data.</text>
</comment>
<proteinExistence type="predicted"/>
<evidence type="ECO:0000256" key="6">
    <source>
        <dbReference type="ARBA" id="ARBA00022808"/>
    </source>
</evidence>
<dbReference type="SMART" id="SM01222">
    <property type="entry name" value="FTCD_N"/>
    <property type="match status" value="1"/>
</dbReference>
<dbReference type="Gene3D" id="3.30.990.10">
    <property type="entry name" value="Formiminotransferase, N-terminal subdomain"/>
    <property type="match status" value="1"/>
</dbReference>
<reference evidence="10 11" key="1">
    <citation type="submission" date="2017-11" db="EMBL/GenBank/DDBJ databases">
        <title>Genomic Encyclopedia of Archaeal and Bacterial Type Strains, Phase II (KMG-II): From Individual Species to Whole Genera.</title>
        <authorList>
            <person name="Goeker M."/>
        </authorList>
    </citation>
    <scope>NUCLEOTIDE SEQUENCE [LARGE SCALE GENOMIC DNA]</scope>
    <source>
        <strain evidence="10 11">DSM 27268</strain>
    </source>
</reference>
<comment type="subcellular location">
    <subcellularLocation>
        <location evidence="1">Cytoplasm</location>
    </subcellularLocation>
</comment>
<keyword evidence="4" id="KW-0963">Cytoplasm</keyword>
<evidence type="ECO:0000259" key="9">
    <source>
        <dbReference type="SMART" id="SM01222"/>
    </source>
</evidence>
<protein>
    <recommendedName>
        <fullName evidence="3">glutamate formimidoyltransferase</fullName>
        <ecNumber evidence="3">2.1.2.5</ecNumber>
    </recommendedName>
</protein>
<feature type="domain" description="Formiminotransferase N-terminal subdomain" evidence="9">
    <location>
        <begin position="9"/>
        <end position="192"/>
    </location>
</feature>
<dbReference type="InterPro" id="IPR013802">
    <property type="entry name" value="Formiminotransferase_C"/>
</dbReference>
<dbReference type="InterPro" id="IPR037070">
    <property type="entry name" value="Formiminotransferase_C_sf"/>
</dbReference>
<dbReference type="InterPro" id="IPR037064">
    <property type="entry name" value="Formiminotransferase_N_sf"/>
</dbReference>
<feature type="domain" description="Formiminotransferase C-terminal subdomain" evidence="8">
    <location>
        <begin position="193"/>
        <end position="349"/>
    </location>
</feature>
<dbReference type="SUPFAM" id="SSF55116">
    <property type="entry name" value="Formiminotransferase domain of formiminotransferase-cyclodeaminase"/>
    <property type="match status" value="2"/>
</dbReference>
<dbReference type="OrthoDB" id="9773217at2"/>
<dbReference type="InterPro" id="IPR012886">
    <property type="entry name" value="Formiminotransferase_N"/>
</dbReference>
<evidence type="ECO:0000256" key="2">
    <source>
        <dbReference type="ARBA" id="ARBA00005082"/>
    </source>
</evidence>
<dbReference type="InterPro" id="IPR022384">
    <property type="entry name" value="FormiminoTrfase_cat_dom_sf"/>
</dbReference>
<dbReference type="GO" id="GO:0005737">
    <property type="term" value="C:cytoplasm"/>
    <property type="evidence" value="ECO:0007669"/>
    <property type="project" value="UniProtKB-SubCell"/>
</dbReference>
<dbReference type="RefSeq" id="WP_100314746.1">
    <property type="nucleotide sequence ID" value="NZ_PGFG01000001.1"/>
</dbReference>
<dbReference type="PANTHER" id="PTHR12234:SF8">
    <property type="entry name" value="FORMIMINOTRANSFERASE-CYCLODEAMINASE"/>
    <property type="match status" value="1"/>
</dbReference>
<dbReference type="InterPro" id="IPR051623">
    <property type="entry name" value="FTCD"/>
</dbReference>
<keyword evidence="7" id="KW-0290">Folate-binding</keyword>
<evidence type="ECO:0000256" key="5">
    <source>
        <dbReference type="ARBA" id="ARBA00022679"/>
    </source>
</evidence>
<dbReference type="EMBL" id="PGFG01000001">
    <property type="protein sequence ID" value="PJJ76232.1"/>
    <property type="molecule type" value="Genomic_DNA"/>
</dbReference>
<dbReference type="NCBIfam" id="TIGR02024">
    <property type="entry name" value="FtcD"/>
    <property type="match status" value="1"/>
</dbReference>
<dbReference type="InterPro" id="IPR004227">
    <property type="entry name" value="Formiminotransferase_cat"/>
</dbReference>
<evidence type="ECO:0000256" key="3">
    <source>
        <dbReference type="ARBA" id="ARBA00012252"/>
    </source>
</evidence>
<organism evidence="10 11">
    <name type="scientific">Thermoflavifilum aggregans</name>
    <dbReference type="NCBI Taxonomy" id="454188"/>
    <lineage>
        <taxon>Bacteria</taxon>
        <taxon>Pseudomonadati</taxon>
        <taxon>Bacteroidota</taxon>
        <taxon>Chitinophagia</taxon>
        <taxon>Chitinophagales</taxon>
        <taxon>Chitinophagaceae</taxon>
        <taxon>Thermoflavifilum</taxon>
    </lineage>
</organism>
<accession>A0A2M9CWD2</accession>
<keyword evidence="6" id="KW-0369">Histidine metabolism</keyword>
<dbReference type="PANTHER" id="PTHR12234">
    <property type="entry name" value="FORMIMINOTRANSFERASE-CYCLODEAMINASE"/>
    <property type="match status" value="1"/>
</dbReference>
<evidence type="ECO:0000256" key="4">
    <source>
        <dbReference type="ARBA" id="ARBA00022490"/>
    </source>
</evidence>
<keyword evidence="11" id="KW-1185">Reference proteome</keyword>